<evidence type="ECO:0000313" key="2">
    <source>
        <dbReference type="Proteomes" id="UP001176961"/>
    </source>
</evidence>
<reference evidence="1" key="1">
    <citation type="submission" date="2023-07" db="EMBL/GenBank/DDBJ databases">
        <authorList>
            <consortium name="CYATHOMIX"/>
        </authorList>
    </citation>
    <scope>NUCLEOTIDE SEQUENCE</scope>
    <source>
        <strain evidence="1">N/A</strain>
    </source>
</reference>
<proteinExistence type="predicted"/>
<gene>
    <name evidence="1" type="ORF">CYNAS_LOCUS14218</name>
</gene>
<organism evidence="1 2">
    <name type="scientific">Cylicocyclus nassatus</name>
    <name type="common">Nematode worm</name>
    <dbReference type="NCBI Taxonomy" id="53992"/>
    <lineage>
        <taxon>Eukaryota</taxon>
        <taxon>Metazoa</taxon>
        <taxon>Ecdysozoa</taxon>
        <taxon>Nematoda</taxon>
        <taxon>Chromadorea</taxon>
        <taxon>Rhabditida</taxon>
        <taxon>Rhabditina</taxon>
        <taxon>Rhabditomorpha</taxon>
        <taxon>Strongyloidea</taxon>
        <taxon>Strongylidae</taxon>
        <taxon>Cylicocyclus</taxon>
    </lineage>
</organism>
<dbReference type="EMBL" id="CATQJL010000305">
    <property type="protein sequence ID" value="CAJ0602235.1"/>
    <property type="molecule type" value="Genomic_DNA"/>
</dbReference>
<accession>A0AA36H1V4</accession>
<keyword evidence="2" id="KW-1185">Reference proteome</keyword>
<dbReference type="Proteomes" id="UP001176961">
    <property type="component" value="Unassembled WGS sequence"/>
</dbReference>
<protein>
    <submittedName>
        <fullName evidence="1">Uncharacterized protein</fullName>
    </submittedName>
</protein>
<name>A0AA36H1V4_CYLNA</name>
<sequence>MKKLGKILKELIGGSQHMIAFEISITESEEETIDLLRTRIKSIQHTATPTSLQPKLKGGHPKKLTWIMLDLTATAMSLLNRRKRDRTFFTPDNLTQAKKKRETTRSRRYTSIIYQVVKMDNAAAIYKLAVGNAA</sequence>
<evidence type="ECO:0000313" key="1">
    <source>
        <dbReference type="EMBL" id="CAJ0602235.1"/>
    </source>
</evidence>
<comment type="caution">
    <text evidence="1">The sequence shown here is derived from an EMBL/GenBank/DDBJ whole genome shotgun (WGS) entry which is preliminary data.</text>
</comment>
<dbReference type="AlphaFoldDB" id="A0AA36H1V4"/>